<dbReference type="GO" id="GO:0005634">
    <property type="term" value="C:nucleus"/>
    <property type="evidence" value="ECO:0007669"/>
    <property type="project" value="UniProtKB-SubCell"/>
</dbReference>
<evidence type="ECO:0000256" key="3">
    <source>
        <dbReference type="ARBA" id="ARBA00023125"/>
    </source>
</evidence>
<dbReference type="NCBIfam" id="TIGR01557">
    <property type="entry name" value="myb_SHAQKYF"/>
    <property type="match status" value="1"/>
</dbReference>
<dbReference type="PROSITE" id="PS51294">
    <property type="entry name" value="HTH_MYB"/>
    <property type="match status" value="1"/>
</dbReference>
<keyword evidence="3" id="KW-0238">DNA-binding</keyword>
<organism evidence="10 11">
    <name type="scientific">Adiantum capillus-veneris</name>
    <name type="common">Maidenhair fern</name>
    <dbReference type="NCBI Taxonomy" id="13818"/>
    <lineage>
        <taxon>Eukaryota</taxon>
        <taxon>Viridiplantae</taxon>
        <taxon>Streptophyta</taxon>
        <taxon>Embryophyta</taxon>
        <taxon>Tracheophyta</taxon>
        <taxon>Polypodiopsida</taxon>
        <taxon>Polypodiidae</taxon>
        <taxon>Polypodiales</taxon>
        <taxon>Pteridineae</taxon>
        <taxon>Pteridaceae</taxon>
        <taxon>Vittarioideae</taxon>
        <taxon>Adiantum</taxon>
    </lineage>
</organism>
<proteinExistence type="predicted"/>
<evidence type="ECO:0000256" key="1">
    <source>
        <dbReference type="ARBA" id="ARBA00004123"/>
    </source>
</evidence>
<dbReference type="InterPro" id="IPR001789">
    <property type="entry name" value="Sig_transdc_resp-reg_receiver"/>
</dbReference>
<dbReference type="InterPro" id="IPR044825">
    <property type="entry name" value="GLK1/2-like"/>
</dbReference>
<dbReference type="AlphaFoldDB" id="A0A9D4ZBD3"/>
<dbReference type="GO" id="GO:0000160">
    <property type="term" value="P:phosphorelay signal transduction system"/>
    <property type="evidence" value="ECO:0007669"/>
    <property type="project" value="InterPro"/>
</dbReference>
<reference evidence="10" key="1">
    <citation type="submission" date="2021-01" db="EMBL/GenBank/DDBJ databases">
        <title>Adiantum capillus-veneris genome.</title>
        <authorList>
            <person name="Fang Y."/>
            <person name="Liao Q."/>
        </authorList>
    </citation>
    <scope>NUCLEOTIDE SEQUENCE</scope>
    <source>
        <strain evidence="10">H3</strain>
        <tissue evidence="10">Leaf</tissue>
    </source>
</reference>
<evidence type="ECO:0000256" key="6">
    <source>
        <dbReference type="PROSITE-ProRule" id="PRU00169"/>
    </source>
</evidence>
<feature type="compositionally biased region" description="Basic and acidic residues" evidence="7">
    <location>
        <begin position="12"/>
        <end position="21"/>
    </location>
</feature>
<evidence type="ECO:0008006" key="12">
    <source>
        <dbReference type="Google" id="ProtNLM"/>
    </source>
</evidence>
<dbReference type="InterPro" id="IPR009057">
    <property type="entry name" value="Homeodomain-like_sf"/>
</dbReference>
<dbReference type="SUPFAM" id="SSF46689">
    <property type="entry name" value="Homeodomain-like"/>
    <property type="match status" value="1"/>
</dbReference>
<name>A0A9D4ZBD3_ADICA</name>
<feature type="domain" description="HTH myb-type" evidence="9">
    <location>
        <begin position="494"/>
        <end position="553"/>
    </location>
</feature>
<evidence type="ECO:0000256" key="5">
    <source>
        <dbReference type="ARBA" id="ARBA00023242"/>
    </source>
</evidence>
<protein>
    <recommendedName>
        <fullName evidence="12">Two-component response regulator-like APRR2</fullName>
    </recommendedName>
</protein>
<comment type="caution">
    <text evidence="10">The sequence shown here is derived from an EMBL/GenBank/DDBJ whole genome shotgun (WGS) entry which is preliminary data.</text>
</comment>
<accession>A0A9D4ZBD3</accession>
<dbReference type="SMART" id="SM00448">
    <property type="entry name" value="REC"/>
    <property type="match status" value="1"/>
</dbReference>
<dbReference type="FunFam" id="1.10.10.60:FF:000007">
    <property type="entry name" value="Two-component response regulator"/>
    <property type="match status" value="1"/>
</dbReference>
<keyword evidence="11" id="KW-1185">Reference proteome</keyword>
<comment type="subcellular location">
    <subcellularLocation>
        <location evidence="1">Nucleus</location>
    </subcellularLocation>
</comment>
<gene>
    <name evidence="10" type="ORF">GOP47_0017978</name>
</gene>
<dbReference type="InterPro" id="IPR001005">
    <property type="entry name" value="SANT/Myb"/>
</dbReference>
<dbReference type="GO" id="GO:0045893">
    <property type="term" value="P:positive regulation of DNA-templated transcription"/>
    <property type="evidence" value="ECO:0007669"/>
    <property type="project" value="InterPro"/>
</dbReference>
<evidence type="ECO:0000256" key="4">
    <source>
        <dbReference type="ARBA" id="ARBA00023163"/>
    </source>
</evidence>
<keyword evidence="2" id="KW-0805">Transcription regulation</keyword>
<dbReference type="Proteomes" id="UP000886520">
    <property type="component" value="Chromosome 17"/>
</dbReference>
<feature type="region of interest" description="Disordered" evidence="7">
    <location>
        <begin position="1"/>
        <end position="42"/>
    </location>
</feature>
<evidence type="ECO:0000256" key="7">
    <source>
        <dbReference type="SAM" id="MobiDB-lite"/>
    </source>
</evidence>
<dbReference type="Pfam" id="PF00249">
    <property type="entry name" value="Myb_DNA-binding"/>
    <property type="match status" value="1"/>
</dbReference>
<feature type="domain" description="Response regulatory" evidence="8">
    <location>
        <begin position="78"/>
        <end position="191"/>
    </location>
</feature>
<evidence type="ECO:0000313" key="10">
    <source>
        <dbReference type="EMBL" id="KAI5067450.1"/>
    </source>
</evidence>
<sequence length="727" mass="79912">MASTSSSSDAKSLMEIKRFDGRPGALVAPKKPSSEDPTSRGGRPSALIMAMLMDNEMAVLPAFLEKFPAWKNFPTGLHILVLDEDELSLWQARMKLEACSYTVSPFSDRHAAMEALQQQKKAFHLAIVEANLTNAAEAFKIVRAAKHLPTILLSTAKNVTLMMEGIAAGALEFLEKPLTEDKAKNLWQHVFRKALATGELIVPTHEADSCGRVKASCNKSCQEESHIKQEQADPCGNAEDTLNIDADACDQLFFDDYMYDCDQADGQEFESVLDVKPGASHGLMKDVTVKSPGPSTPQLEQTETRAFNILGDESPHSQDQFTGMNAGLEDVNSSDDCSSLVLVKSDVEDMDGLFPSNSEGDELQSFHDFECLDAPLDDGEDLNVHDGLEFHDSLTLADDLVDELSSCIDMDSSLLDELPSADSLQLSLDCLDDEDQCDEEALLLAEVAKAEAGMARSSNNYMLVVPSTCRDISGHEGKSCLDQLSKGSKSMSHSKKKMKVDWTPELHRRFVQAVEHLGVDKAIPSRILEIMGVQHLTRHNIASHLQKYRSHKKHMQAREAEAATWNQRRQMEAVRQPPQPQIVSRPPAPLVPMGLHVWGHPTPEQYWPKPWQASDGSLWHHQPPPVCMDAWGHPGPGAPFFHPAHCPTPVLRLPLAPIPGAINRAVPPLLKPMTGFHPPKDKVDAAISEVLKNPFTPLPLGLKPPSLESVLSELQRQGMKTVPPTPS</sequence>
<dbReference type="GO" id="GO:0003700">
    <property type="term" value="F:DNA-binding transcription factor activity"/>
    <property type="evidence" value="ECO:0007669"/>
    <property type="project" value="InterPro"/>
</dbReference>
<dbReference type="InterPro" id="IPR011006">
    <property type="entry name" value="CheY-like_superfamily"/>
</dbReference>
<dbReference type="InterPro" id="IPR006447">
    <property type="entry name" value="Myb_dom_plants"/>
</dbReference>
<dbReference type="OrthoDB" id="60033at2759"/>
<evidence type="ECO:0000313" key="11">
    <source>
        <dbReference type="Proteomes" id="UP000886520"/>
    </source>
</evidence>
<dbReference type="Gene3D" id="3.40.50.2300">
    <property type="match status" value="1"/>
</dbReference>
<dbReference type="Gene3D" id="1.10.10.60">
    <property type="entry name" value="Homeodomain-like"/>
    <property type="match status" value="1"/>
</dbReference>
<dbReference type="PROSITE" id="PS50110">
    <property type="entry name" value="RESPONSE_REGULATORY"/>
    <property type="match status" value="1"/>
</dbReference>
<evidence type="ECO:0000259" key="9">
    <source>
        <dbReference type="PROSITE" id="PS51294"/>
    </source>
</evidence>
<evidence type="ECO:0000256" key="2">
    <source>
        <dbReference type="ARBA" id="ARBA00023015"/>
    </source>
</evidence>
<comment type="caution">
    <text evidence="6">Lacks conserved residue(s) required for the propagation of feature annotation.</text>
</comment>
<dbReference type="EMBL" id="JABFUD020000017">
    <property type="protein sequence ID" value="KAI5067450.1"/>
    <property type="molecule type" value="Genomic_DNA"/>
</dbReference>
<dbReference type="SUPFAM" id="SSF52172">
    <property type="entry name" value="CheY-like"/>
    <property type="match status" value="1"/>
</dbReference>
<evidence type="ECO:0000259" key="8">
    <source>
        <dbReference type="PROSITE" id="PS50110"/>
    </source>
</evidence>
<keyword evidence="5" id="KW-0539">Nucleus</keyword>
<dbReference type="PANTHER" id="PTHR31312:SF1">
    <property type="entry name" value="TRANSCRIPTION ACTIVATOR GLK1"/>
    <property type="match status" value="1"/>
</dbReference>
<dbReference type="PANTHER" id="PTHR31312">
    <property type="entry name" value="TRANSCRIPTION ACTIVATOR GLK1"/>
    <property type="match status" value="1"/>
</dbReference>
<keyword evidence="4" id="KW-0804">Transcription</keyword>
<dbReference type="GO" id="GO:0000976">
    <property type="term" value="F:transcription cis-regulatory region binding"/>
    <property type="evidence" value="ECO:0007669"/>
    <property type="project" value="TreeGrafter"/>
</dbReference>
<dbReference type="InterPro" id="IPR017930">
    <property type="entry name" value="Myb_dom"/>
</dbReference>